<protein>
    <recommendedName>
        <fullName evidence="3">Myb/SANT-like domain-containing protein</fullName>
    </recommendedName>
</protein>
<reference evidence="1 2" key="1">
    <citation type="submission" date="2018-06" db="EMBL/GenBank/DDBJ databases">
        <title>Comparative genomics reveals the genomic features of Rhizophagus irregularis, R. cerebriforme, R. diaphanum and Gigaspora rosea, and their symbiotic lifestyle signature.</title>
        <authorList>
            <person name="Morin E."/>
            <person name="San Clemente H."/>
            <person name="Chen E.C.H."/>
            <person name="De La Providencia I."/>
            <person name="Hainaut M."/>
            <person name="Kuo A."/>
            <person name="Kohler A."/>
            <person name="Murat C."/>
            <person name="Tang N."/>
            <person name="Roy S."/>
            <person name="Loubradou J."/>
            <person name="Henrissat B."/>
            <person name="Grigoriev I.V."/>
            <person name="Corradi N."/>
            <person name="Roux C."/>
            <person name="Martin F.M."/>
        </authorList>
    </citation>
    <scope>NUCLEOTIDE SEQUENCE [LARGE SCALE GENOMIC DNA]</scope>
    <source>
        <strain evidence="1 2">DAOM 227022</strain>
    </source>
</reference>
<comment type="caution">
    <text evidence="1">The sequence shown here is derived from an EMBL/GenBank/DDBJ whole genome shotgun (WGS) entry which is preliminary data.</text>
</comment>
<gene>
    <name evidence="1" type="ORF">C1645_822261</name>
</gene>
<proteinExistence type="predicted"/>
<evidence type="ECO:0000313" key="1">
    <source>
        <dbReference type="EMBL" id="RIA91289.1"/>
    </source>
</evidence>
<dbReference type="Proteomes" id="UP000265703">
    <property type="component" value="Unassembled WGS sequence"/>
</dbReference>
<sequence>MSSSNWGCKATFWEEVADIIYQKHQANFTGRECNNKFLALTRAYYTTCAFRNGTGCKRSLIGENFYDEFSFEFWKKPVHPGSPETSPVGSSCVTTPVVTLKSRGTSGITSSSSLSNTIKVVPKPVSNRSGYDMKYISAYTGNYCYGTDINKISKIEKQYDGLLVVKPGQFLVEWAMSVRIQLQELLTNQKFRCVTYALEDQLYQLANRLSYQELAKKQLQQELAKR</sequence>
<organism evidence="1 2">
    <name type="scientific">Glomus cerebriforme</name>
    <dbReference type="NCBI Taxonomy" id="658196"/>
    <lineage>
        <taxon>Eukaryota</taxon>
        <taxon>Fungi</taxon>
        <taxon>Fungi incertae sedis</taxon>
        <taxon>Mucoromycota</taxon>
        <taxon>Glomeromycotina</taxon>
        <taxon>Glomeromycetes</taxon>
        <taxon>Glomerales</taxon>
        <taxon>Glomeraceae</taxon>
        <taxon>Glomus</taxon>
    </lineage>
</organism>
<name>A0A397T1S6_9GLOM</name>
<accession>A0A397T1S6</accession>
<dbReference type="AlphaFoldDB" id="A0A397T1S6"/>
<evidence type="ECO:0008006" key="3">
    <source>
        <dbReference type="Google" id="ProtNLM"/>
    </source>
</evidence>
<keyword evidence="2" id="KW-1185">Reference proteome</keyword>
<evidence type="ECO:0000313" key="2">
    <source>
        <dbReference type="Proteomes" id="UP000265703"/>
    </source>
</evidence>
<dbReference type="EMBL" id="QKYT01000157">
    <property type="protein sequence ID" value="RIA91289.1"/>
    <property type="molecule type" value="Genomic_DNA"/>
</dbReference>